<dbReference type="AlphaFoldDB" id="A0A6C0DI29"/>
<organism evidence="1">
    <name type="scientific">viral metagenome</name>
    <dbReference type="NCBI Taxonomy" id="1070528"/>
    <lineage>
        <taxon>unclassified sequences</taxon>
        <taxon>metagenomes</taxon>
        <taxon>organismal metagenomes</taxon>
    </lineage>
</organism>
<evidence type="ECO:0000313" key="1">
    <source>
        <dbReference type="EMBL" id="QHT16578.1"/>
    </source>
</evidence>
<sequence>MKLYFHVKHRNPMSFRDYKADEENLKDRFPGITLRVEPIEPADHYYTDGDSEKSICKIIFTGGNTVYVPQLIYNVNPQHKKIIEDWIHYVKSKG</sequence>
<dbReference type="EMBL" id="MN739626">
    <property type="protein sequence ID" value="QHT16578.1"/>
    <property type="molecule type" value="Genomic_DNA"/>
</dbReference>
<protein>
    <submittedName>
        <fullName evidence="1">Uncharacterized protein</fullName>
    </submittedName>
</protein>
<proteinExistence type="predicted"/>
<accession>A0A6C0DI29</accession>
<name>A0A6C0DI29_9ZZZZ</name>
<reference evidence="1" key="1">
    <citation type="journal article" date="2020" name="Nature">
        <title>Giant virus diversity and host interactions through global metagenomics.</title>
        <authorList>
            <person name="Schulz F."/>
            <person name="Roux S."/>
            <person name="Paez-Espino D."/>
            <person name="Jungbluth S."/>
            <person name="Walsh D.A."/>
            <person name="Denef V.J."/>
            <person name="McMahon K.D."/>
            <person name="Konstantinidis K.T."/>
            <person name="Eloe-Fadrosh E.A."/>
            <person name="Kyrpides N.C."/>
            <person name="Woyke T."/>
        </authorList>
    </citation>
    <scope>NUCLEOTIDE SEQUENCE</scope>
    <source>
        <strain evidence="1">GVMAG-M-3300023174-189</strain>
    </source>
</reference>